<proteinExistence type="predicted"/>
<dbReference type="RefSeq" id="WP_202105315.1">
    <property type="nucleotide sequence ID" value="NZ_JAERTY010000047.1"/>
</dbReference>
<keyword evidence="2" id="KW-1185">Reference proteome</keyword>
<feature type="non-terminal residue" evidence="1">
    <location>
        <position position="143"/>
    </location>
</feature>
<comment type="caution">
    <text evidence="1">The sequence shown here is derived from an EMBL/GenBank/DDBJ whole genome shotgun (WGS) entry which is preliminary data.</text>
</comment>
<reference evidence="1 2" key="1">
    <citation type="submission" date="2021-01" db="EMBL/GenBank/DDBJ databases">
        <title>C459-1 draft genome sequence.</title>
        <authorList>
            <person name="Zhang X.-F."/>
        </authorList>
    </citation>
    <scope>NUCLEOTIDE SEQUENCE [LARGE SCALE GENOMIC DNA]</scope>
    <source>
        <strain evidence="2">C459-1</strain>
    </source>
</reference>
<gene>
    <name evidence="1" type="ORF">JKG61_22810</name>
</gene>
<accession>A0ABS1RA86</accession>
<organism evidence="1 2">
    <name type="scientific">Sphingobacterium faecale</name>
    <dbReference type="NCBI Taxonomy" id="2803775"/>
    <lineage>
        <taxon>Bacteria</taxon>
        <taxon>Pseudomonadati</taxon>
        <taxon>Bacteroidota</taxon>
        <taxon>Sphingobacteriia</taxon>
        <taxon>Sphingobacteriales</taxon>
        <taxon>Sphingobacteriaceae</taxon>
        <taxon>Sphingobacterium</taxon>
    </lineage>
</organism>
<evidence type="ECO:0000313" key="1">
    <source>
        <dbReference type="EMBL" id="MBL1411601.1"/>
    </source>
</evidence>
<dbReference type="EMBL" id="JAERTY010000047">
    <property type="protein sequence ID" value="MBL1411601.1"/>
    <property type="molecule type" value="Genomic_DNA"/>
</dbReference>
<protein>
    <submittedName>
        <fullName evidence="1">Uncharacterized protein</fullName>
    </submittedName>
</protein>
<name>A0ABS1RA86_9SPHI</name>
<dbReference type="Proteomes" id="UP000625283">
    <property type="component" value="Unassembled WGS sequence"/>
</dbReference>
<evidence type="ECO:0000313" key="2">
    <source>
        <dbReference type="Proteomes" id="UP000625283"/>
    </source>
</evidence>
<sequence>MNLSFQKLGGIEVPNIMEEMLVEVDDSVHVKLKPKRGMFFSIEDGYNNNIPMLRDNWDATFSGRGATKYEVLWKIKQLNEGARRTDLMKGMIGNNVVNSIKLQFQLRDESLLILDTYKSKLNPNTYKLLELQVMGALGYELGR</sequence>